<proteinExistence type="predicted"/>
<dbReference type="Proteomes" id="UP001595690">
    <property type="component" value="Unassembled WGS sequence"/>
</dbReference>
<keyword evidence="2" id="KW-0547">Nucleotide-binding</keyword>
<sequence length="696" mass="76083">MGNQLHGTANNVVQVRDVHGDLYLHQPQPTIRPVVPHQLPADVRQFSGRENELRQLDALLTEEPAAVVICAIAGTAGVGKTALAVRWAHRARDHFPDGQLYADLLGYSPDAPVQPAQALEGFLHALGVSGDAIPPRLDDQAALYRSLLDGRRVLVVLDNASSPDQVRPLLPGSSSCFALVTSRSGLAGLVARNGAQRLTLDLLSRYESLRLLRDLVGAARVDAEPEASATLIDQCGRLPLALRVAGERAAAEPGLALSELTTELQDERSRLDLLSDDDGDASTAVRAVFSWSYRNLPPAGARLFRLLGLHPGPDFGVHVAAALADVPLPQAKRLLQALAGAHLVQANGSGRYRFHDVLRLYAAELAESEEPAELRLAAARRMLHWYLHCAMTADSRLLPLLTAPRIQLPEPPVASPPFTTRGEALAWCEAEAANLAAATRCAHQLGEHALAAAFPWALWSYYDLRKPWIDWIATYEIGLSSARLLNDDTTCAWIIRSLGVAYYDLQRFDEAAALLEESLAIRRSPGSLDMLGSTYRKQGNVEAALECHREALALRLESDRPRGIAVTLNRLGSTYRDLGRFDESLEYLNRSLALRREIGDLHGQGFALHSIAATYEQLDRLDEAMEAYRESLVVRREIGDRRGEADILLCLGKILARQGETGRAQEVWAEALDTFTDLGAPQASDVARMLQDLDKT</sequence>
<dbReference type="Pfam" id="PF13374">
    <property type="entry name" value="TPR_10"/>
    <property type="match status" value="2"/>
</dbReference>
<keyword evidence="3" id="KW-1185">Reference proteome</keyword>
<feature type="repeat" description="TPR" evidence="1">
    <location>
        <begin position="525"/>
        <end position="558"/>
    </location>
</feature>
<organism evidence="2 3">
    <name type="scientific">Lentzea rhizosphaerae</name>
    <dbReference type="NCBI Taxonomy" id="2041025"/>
    <lineage>
        <taxon>Bacteria</taxon>
        <taxon>Bacillati</taxon>
        <taxon>Actinomycetota</taxon>
        <taxon>Actinomycetes</taxon>
        <taxon>Pseudonocardiales</taxon>
        <taxon>Pseudonocardiaceae</taxon>
        <taxon>Lentzea</taxon>
    </lineage>
</organism>
<dbReference type="PANTHER" id="PTHR47691:SF3">
    <property type="entry name" value="HTH-TYPE TRANSCRIPTIONAL REGULATOR RV0890C-RELATED"/>
    <property type="match status" value="1"/>
</dbReference>
<keyword evidence="1" id="KW-0802">TPR repeat</keyword>
<dbReference type="InterPro" id="IPR027417">
    <property type="entry name" value="P-loop_NTPase"/>
</dbReference>
<name>A0ABV8BXT1_9PSEU</name>
<feature type="repeat" description="TPR" evidence="1">
    <location>
        <begin position="565"/>
        <end position="598"/>
    </location>
</feature>
<protein>
    <submittedName>
        <fullName evidence="2">ATP-binding protein</fullName>
    </submittedName>
</protein>
<keyword evidence="2" id="KW-0067">ATP-binding</keyword>
<dbReference type="Gene3D" id="1.25.40.10">
    <property type="entry name" value="Tetratricopeptide repeat domain"/>
    <property type="match status" value="1"/>
</dbReference>
<dbReference type="RefSeq" id="WP_382376017.1">
    <property type="nucleotide sequence ID" value="NZ_JBHRZI010000018.1"/>
</dbReference>
<gene>
    <name evidence="2" type="ORF">ACFOWZ_23925</name>
</gene>
<dbReference type="PANTHER" id="PTHR47691">
    <property type="entry name" value="REGULATOR-RELATED"/>
    <property type="match status" value="1"/>
</dbReference>
<evidence type="ECO:0000256" key="1">
    <source>
        <dbReference type="PROSITE-ProRule" id="PRU00339"/>
    </source>
</evidence>
<dbReference type="SUPFAM" id="SSF48452">
    <property type="entry name" value="TPR-like"/>
    <property type="match status" value="1"/>
</dbReference>
<dbReference type="InterPro" id="IPR011990">
    <property type="entry name" value="TPR-like_helical_dom_sf"/>
</dbReference>
<dbReference type="SMART" id="SM00028">
    <property type="entry name" value="TPR"/>
    <property type="match status" value="5"/>
</dbReference>
<dbReference type="PRINTS" id="PR00364">
    <property type="entry name" value="DISEASERSIST"/>
</dbReference>
<dbReference type="PROSITE" id="PS50005">
    <property type="entry name" value="TPR"/>
    <property type="match status" value="2"/>
</dbReference>
<dbReference type="Gene3D" id="3.40.50.300">
    <property type="entry name" value="P-loop containing nucleotide triphosphate hydrolases"/>
    <property type="match status" value="1"/>
</dbReference>
<dbReference type="EMBL" id="JBHRZI010000018">
    <property type="protein sequence ID" value="MFC3894540.1"/>
    <property type="molecule type" value="Genomic_DNA"/>
</dbReference>
<dbReference type="GO" id="GO:0005524">
    <property type="term" value="F:ATP binding"/>
    <property type="evidence" value="ECO:0007669"/>
    <property type="project" value="UniProtKB-KW"/>
</dbReference>
<comment type="caution">
    <text evidence="2">The sequence shown here is derived from an EMBL/GenBank/DDBJ whole genome shotgun (WGS) entry which is preliminary data.</text>
</comment>
<evidence type="ECO:0000313" key="2">
    <source>
        <dbReference type="EMBL" id="MFC3894540.1"/>
    </source>
</evidence>
<reference evidence="3" key="1">
    <citation type="journal article" date="2019" name="Int. J. Syst. Evol. Microbiol.">
        <title>The Global Catalogue of Microorganisms (GCM) 10K type strain sequencing project: providing services to taxonomists for standard genome sequencing and annotation.</title>
        <authorList>
            <consortium name="The Broad Institute Genomics Platform"/>
            <consortium name="The Broad Institute Genome Sequencing Center for Infectious Disease"/>
            <person name="Wu L."/>
            <person name="Ma J."/>
        </authorList>
    </citation>
    <scope>NUCLEOTIDE SEQUENCE [LARGE SCALE GENOMIC DNA]</scope>
    <source>
        <strain evidence="3">CGMCC 4.7405</strain>
    </source>
</reference>
<dbReference type="SUPFAM" id="SSF52540">
    <property type="entry name" value="P-loop containing nucleoside triphosphate hydrolases"/>
    <property type="match status" value="1"/>
</dbReference>
<dbReference type="Pfam" id="PF13424">
    <property type="entry name" value="TPR_12"/>
    <property type="match status" value="1"/>
</dbReference>
<dbReference type="InterPro" id="IPR019734">
    <property type="entry name" value="TPR_rpt"/>
</dbReference>
<evidence type="ECO:0000313" key="3">
    <source>
        <dbReference type="Proteomes" id="UP001595690"/>
    </source>
</evidence>
<accession>A0ABV8BXT1</accession>